<dbReference type="OrthoDB" id="5728337at2"/>
<comment type="subcellular location">
    <subcellularLocation>
        <location evidence="1">Cell membrane</location>
    </subcellularLocation>
</comment>
<dbReference type="EMBL" id="FNAN01000003">
    <property type="protein sequence ID" value="SDE03368.1"/>
    <property type="molecule type" value="Genomic_DNA"/>
</dbReference>
<dbReference type="RefSeq" id="WP_090147383.1">
    <property type="nucleotide sequence ID" value="NZ_FNAN01000003.1"/>
</dbReference>
<dbReference type="Pfam" id="PF18967">
    <property type="entry name" value="PycTM"/>
    <property type="match status" value="1"/>
</dbReference>
<proteinExistence type="predicted"/>
<keyword evidence="12" id="KW-1185">Reference proteome</keyword>
<evidence type="ECO:0000313" key="11">
    <source>
        <dbReference type="EMBL" id="SDE03368.1"/>
    </source>
</evidence>
<dbReference type="InterPro" id="IPR006674">
    <property type="entry name" value="HD_domain"/>
</dbReference>
<dbReference type="InterPro" id="IPR043760">
    <property type="entry name" value="PycTM_dom"/>
</dbReference>
<dbReference type="Gene3D" id="1.10.3210.10">
    <property type="entry name" value="Hypothetical protein af1432"/>
    <property type="match status" value="1"/>
</dbReference>
<evidence type="ECO:0000256" key="3">
    <source>
        <dbReference type="ARBA" id="ARBA00022692"/>
    </source>
</evidence>
<feature type="transmembrane region" description="Helical" evidence="9">
    <location>
        <begin position="290"/>
        <end position="309"/>
    </location>
</feature>
<dbReference type="GO" id="GO:0005886">
    <property type="term" value="C:plasma membrane"/>
    <property type="evidence" value="ECO:0007669"/>
    <property type="project" value="UniProtKB-SubCell"/>
</dbReference>
<dbReference type="SUPFAM" id="SSF109604">
    <property type="entry name" value="HD-domain/PDEase-like"/>
    <property type="match status" value="1"/>
</dbReference>
<dbReference type="GO" id="GO:0016787">
    <property type="term" value="F:hydrolase activity"/>
    <property type="evidence" value="ECO:0007669"/>
    <property type="project" value="UniProtKB-KW"/>
</dbReference>
<reference evidence="12" key="1">
    <citation type="submission" date="2016-10" db="EMBL/GenBank/DDBJ databases">
        <authorList>
            <person name="Varghese N."/>
            <person name="Submissions S."/>
        </authorList>
    </citation>
    <scope>NUCLEOTIDE SEQUENCE [LARGE SCALE GENOMIC DNA]</scope>
    <source>
        <strain evidence="12">DSM 25329</strain>
    </source>
</reference>
<protein>
    <submittedName>
        <fullName evidence="11">Predicted metal-dependent phosphohydrolase, HD superfamily</fullName>
    </submittedName>
</protein>
<organism evidence="11 12">
    <name type="scientific">Dyadobacter soli</name>
    <dbReference type="NCBI Taxonomy" id="659014"/>
    <lineage>
        <taxon>Bacteria</taxon>
        <taxon>Pseudomonadati</taxon>
        <taxon>Bacteroidota</taxon>
        <taxon>Cytophagia</taxon>
        <taxon>Cytophagales</taxon>
        <taxon>Spirosomataceae</taxon>
        <taxon>Dyadobacter</taxon>
    </lineage>
</organism>
<evidence type="ECO:0000256" key="4">
    <source>
        <dbReference type="ARBA" id="ARBA00022741"/>
    </source>
</evidence>
<sequence>MNYNHRLDKVKHHVHHFFGTKALAQLSYHNLIHTESVVGNAIKIANHYRLEDKETFIVVTAAWFHDTGYSTGEAAGHEKRGAAMAAEFLRSEEVEEDVIAEVEGCILATVWPQNPTNFLQQVVCDADLFHLGTPEFGDWNKLVRKEAEQRLGRKIDKTEWRKSTIKLLENHQFQTDYCRDLLDKQKKKNLEKLKQKLLEDTLEEPAEDIGPVEASVGKEAAAETPAPSPATLTAADLPVPKHHKEEKFFIPEIAEGKKKKDDRPDKGIETMFRISSNNHQRLSDMADNKAHIMITTTSIIISVLLSVLVRKLEDNAYLILPTMMLLTVCMITMVFSILSTRPTIPPGTFTQPDIDAKSVNLLFFGNFYRMSFDEYSKGMQTMMNDRDFLYGSLTKDVYSQGVVLGRKYRLLRVAYNVFMFGIVISVVAFVIASIFFEH</sequence>
<evidence type="ECO:0000256" key="5">
    <source>
        <dbReference type="ARBA" id="ARBA00022989"/>
    </source>
</evidence>
<evidence type="ECO:0000256" key="6">
    <source>
        <dbReference type="ARBA" id="ARBA00023118"/>
    </source>
</evidence>
<dbReference type="Pfam" id="PF01966">
    <property type="entry name" value="HD"/>
    <property type="match status" value="1"/>
</dbReference>
<keyword evidence="2" id="KW-1003">Cell membrane</keyword>
<evidence type="ECO:0000256" key="7">
    <source>
        <dbReference type="ARBA" id="ARBA00023136"/>
    </source>
</evidence>
<dbReference type="GO" id="GO:0000166">
    <property type="term" value="F:nucleotide binding"/>
    <property type="evidence" value="ECO:0007669"/>
    <property type="project" value="UniProtKB-KW"/>
</dbReference>
<feature type="region of interest" description="Disordered" evidence="8">
    <location>
        <begin position="216"/>
        <end position="237"/>
    </location>
</feature>
<feature type="transmembrane region" description="Helical" evidence="9">
    <location>
        <begin position="413"/>
        <end position="436"/>
    </location>
</feature>
<feature type="transmembrane region" description="Helical" evidence="9">
    <location>
        <begin position="315"/>
        <end position="338"/>
    </location>
</feature>
<keyword evidence="6" id="KW-0051">Antiviral defense</keyword>
<dbReference type="AlphaFoldDB" id="A0A1G6ZL36"/>
<feature type="compositionally biased region" description="Low complexity" evidence="8">
    <location>
        <begin position="222"/>
        <end position="235"/>
    </location>
</feature>
<accession>A0A1G6ZL36</accession>
<evidence type="ECO:0000259" key="10">
    <source>
        <dbReference type="SMART" id="SM00471"/>
    </source>
</evidence>
<keyword evidence="5 9" id="KW-1133">Transmembrane helix</keyword>
<dbReference type="CDD" id="cd00077">
    <property type="entry name" value="HDc"/>
    <property type="match status" value="1"/>
</dbReference>
<evidence type="ECO:0000256" key="9">
    <source>
        <dbReference type="SAM" id="Phobius"/>
    </source>
</evidence>
<keyword evidence="4" id="KW-0547">Nucleotide-binding</keyword>
<keyword evidence="3 9" id="KW-0812">Transmembrane</keyword>
<evidence type="ECO:0000256" key="1">
    <source>
        <dbReference type="ARBA" id="ARBA00004236"/>
    </source>
</evidence>
<evidence type="ECO:0000256" key="8">
    <source>
        <dbReference type="SAM" id="MobiDB-lite"/>
    </source>
</evidence>
<name>A0A1G6ZL36_9BACT</name>
<dbReference type="InterPro" id="IPR003607">
    <property type="entry name" value="HD/PDEase_dom"/>
</dbReference>
<keyword evidence="7 9" id="KW-0472">Membrane</keyword>
<feature type="domain" description="HD/PDEase" evidence="10">
    <location>
        <begin position="26"/>
        <end position="141"/>
    </location>
</feature>
<gene>
    <name evidence="11" type="ORF">SAMN04487996_103162</name>
</gene>
<keyword evidence="11" id="KW-0378">Hydrolase</keyword>
<dbReference type="SMART" id="SM00471">
    <property type="entry name" value="HDc"/>
    <property type="match status" value="1"/>
</dbReference>
<dbReference type="GO" id="GO:0051607">
    <property type="term" value="P:defense response to virus"/>
    <property type="evidence" value="ECO:0007669"/>
    <property type="project" value="UniProtKB-KW"/>
</dbReference>
<dbReference type="Proteomes" id="UP000198748">
    <property type="component" value="Unassembled WGS sequence"/>
</dbReference>
<evidence type="ECO:0000313" key="12">
    <source>
        <dbReference type="Proteomes" id="UP000198748"/>
    </source>
</evidence>
<dbReference type="STRING" id="659014.SAMN04487996_103162"/>
<evidence type="ECO:0000256" key="2">
    <source>
        <dbReference type="ARBA" id="ARBA00022475"/>
    </source>
</evidence>